<dbReference type="GO" id="GO:0009055">
    <property type="term" value="F:electron transfer activity"/>
    <property type="evidence" value="ECO:0007669"/>
    <property type="project" value="InterPro"/>
</dbReference>
<dbReference type="GO" id="GO:0046872">
    <property type="term" value="F:metal ion binding"/>
    <property type="evidence" value="ECO:0007669"/>
    <property type="project" value="UniProtKB-KW"/>
</dbReference>
<keyword evidence="11 13" id="KW-0472">Membrane</keyword>
<name>A0A7L9TYK1_9BURK</name>
<dbReference type="Pfam" id="PF01127">
    <property type="entry name" value="Sdh_cyt"/>
    <property type="match status" value="1"/>
</dbReference>
<evidence type="ECO:0000256" key="3">
    <source>
        <dbReference type="ARBA" id="ARBA00004370"/>
    </source>
</evidence>
<dbReference type="KEGG" id="mlir:LPB04_12535"/>
<accession>A0A7L9TYK1</accession>
<feature type="transmembrane region" description="Helical" evidence="13">
    <location>
        <begin position="78"/>
        <end position="97"/>
    </location>
</feature>
<evidence type="ECO:0000313" key="14">
    <source>
        <dbReference type="EMBL" id="QOL47853.1"/>
    </source>
</evidence>
<comment type="function">
    <text evidence="2">Membrane-anchoring subunit of succinate dehydrogenase (SDH).</text>
</comment>
<evidence type="ECO:0000256" key="7">
    <source>
        <dbReference type="ARBA" id="ARBA00022692"/>
    </source>
</evidence>
<feature type="transmembrane region" description="Helical" evidence="13">
    <location>
        <begin position="118"/>
        <end position="138"/>
    </location>
</feature>
<comment type="similarity">
    <text evidence="4">Belongs to the cytochrome b560 family.</text>
</comment>
<keyword evidence="6" id="KW-0349">Heme</keyword>
<keyword evidence="7 13" id="KW-0812">Transmembrane</keyword>
<comment type="subcellular location">
    <subcellularLocation>
        <location evidence="3">Membrane</location>
    </subcellularLocation>
</comment>
<reference evidence="14 15" key="1">
    <citation type="submission" date="2020-10" db="EMBL/GenBank/DDBJ databases">
        <title>Genome sequencing of Massilia sp. LPB0304.</title>
        <authorList>
            <person name="Kim J."/>
        </authorList>
    </citation>
    <scope>NUCLEOTIDE SEQUENCE [LARGE SCALE GENOMIC DNA]</scope>
    <source>
        <strain evidence="14 15">LPB0304</strain>
    </source>
</reference>
<dbReference type="Gene3D" id="1.20.1300.10">
    <property type="entry name" value="Fumarate reductase/succinate dehydrogenase, transmembrane subunit"/>
    <property type="match status" value="1"/>
</dbReference>
<dbReference type="PANTHER" id="PTHR10978">
    <property type="entry name" value="SUCCINATE DEHYDROGENASE CYTOCHROME B560 SUBUNIT"/>
    <property type="match status" value="1"/>
</dbReference>
<evidence type="ECO:0000256" key="9">
    <source>
        <dbReference type="ARBA" id="ARBA00022989"/>
    </source>
</evidence>
<evidence type="ECO:0000256" key="10">
    <source>
        <dbReference type="ARBA" id="ARBA00023004"/>
    </source>
</evidence>
<feature type="transmembrane region" description="Helical" evidence="13">
    <location>
        <begin position="38"/>
        <end position="58"/>
    </location>
</feature>
<comment type="cofactor">
    <cofactor evidence="1">
        <name>heme</name>
        <dbReference type="ChEBI" id="CHEBI:30413"/>
    </cofactor>
</comment>
<evidence type="ECO:0000256" key="4">
    <source>
        <dbReference type="ARBA" id="ARBA00007244"/>
    </source>
</evidence>
<gene>
    <name evidence="14" type="primary">sdhC</name>
    <name evidence="14" type="ORF">LPB04_12535</name>
</gene>
<keyword evidence="10" id="KW-0408">Iron</keyword>
<dbReference type="AlphaFoldDB" id="A0A7L9TYK1"/>
<sequence length="141" mass="16036">MSEAVREATKKGRPEFRNIHITDITTKYKMPPSAIVSILHRVSGFGIFLMLPFLLYLLQESLRSEISYYHFGGIVDNVFTKIILLGLSWAYLHHFTAGVRHLFMDNHMALDKDAAQKTARWVLVISLALTVVVALKLFGVF</sequence>
<dbReference type="SUPFAM" id="SSF81343">
    <property type="entry name" value="Fumarate reductase respiratory complex transmembrane subunits"/>
    <property type="match status" value="1"/>
</dbReference>
<evidence type="ECO:0000256" key="5">
    <source>
        <dbReference type="ARBA" id="ARBA00020076"/>
    </source>
</evidence>
<dbReference type="InterPro" id="IPR034804">
    <property type="entry name" value="SQR/QFR_C/D"/>
</dbReference>
<protein>
    <recommendedName>
        <fullName evidence="5">Succinate dehydrogenase cytochrome b556 subunit</fullName>
    </recommendedName>
</protein>
<evidence type="ECO:0000313" key="15">
    <source>
        <dbReference type="Proteomes" id="UP000593875"/>
    </source>
</evidence>
<dbReference type="InterPro" id="IPR014314">
    <property type="entry name" value="Succ_DH_cytb556"/>
</dbReference>
<evidence type="ECO:0000256" key="6">
    <source>
        <dbReference type="ARBA" id="ARBA00022617"/>
    </source>
</evidence>
<evidence type="ECO:0000256" key="13">
    <source>
        <dbReference type="SAM" id="Phobius"/>
    </source>
</evidence>
<dbReference type="RefSeq" id="WP_193684909.1">
    <property type="nucleotide sequence ID" value="NZ_CP062941.1"/>
</dbReference>
<dbReference type="CDD" id="cd03499">
    <property type="entry name" value="SQR_TypeC_SdhC"/>
    <property type="match status" value="1"/>
</dbReference>
<dbReference type="GO" id="GO:0005886">
    <property type="term" value="C:plasma membrane"/>
    <property type="evidence" value="ECO:0007669"/>
    <property type="project" value="TreeGrafter"/>
</dbReference>
<keyword evidence="9 13" id="KW-1133">Transmembrane helix</keyword>
<proteinExistence type="inferred from homology"/>
<dbReference type="PANTHER" id="PTHR10978:SF5">
    <property type="entry name" value="SUCCINATE DEHYDROGENASE CYTOCHROME B560 SUBUNIT, MITOCHONDRIAL"/>
    <property type="match status" value="1"/>
</dbReference>
<comment type="subunit">
    <text evidence="12">Part of an enzyme complex containing four subunits: a flavoprotein, an iron-sulfur protein, plus two membrane-anchoring proteins, SdhC and SdhD. The complex can form homotrimers.</text>
</comment>
<dbReference type="NCBIfam" id="TIGR02970">
    <property type="entry name" value="succ_dehyd_cytB"/>
    <property type="match status" value="1"/>
</dbReference>
<dbReference type="Proteomes" id="UP000593875">
    <property type="component" value="Chromosome"/>
</dbReference>
<dbReference type="EMBL" id="CP062941">
    <property type="protein sequence ID" value="QOL47853.1"/>
    <property type="molecule type" value="Genomic_DNA"/>
</dbReference>
<keyword evidence="8" id="KW-0479">Metal-binding</keyword>
<dbReference type="GO" id="GO:0006099">
    <property type="term" value="P:tricarboxylic acid cycle"/>
    <property type="evidence" value="ECO:0007669"/>
    <property type="project" value="InterPro"/>
</dbReference>
<evidence type="ECO:0000256" key="1">
    <source>
        <dbReference type="ARBA" id="ARBA00001971"/>
    </source>
</evidence>
<evidence type="ECO:0000256" key="12">
    <source>
        <dbReference type="ARBA" id="ARBA00025912"/>
    </source>
</evidence>
<keyword evidence="15" id="KW-1185">Reference proteome</keyword>
<evidence type="ECO:0000256" key="11">
    <source>
        <dbReference type="ARBA" id="ARBA00023136"/>
    </source>
</evidence>
<organism evidence="14 15">
    <name type="scientific">Massilia litorea</name>
    <dbReference type="NCBI Taxonomy" id="2769491"/>
    <lineage>
        <taxon>Bacteria</taxon>
        <taxon>Pseudomonadati</taxon>
        <taxon>Pseudomonadota</taxon>
        <taxon>Betaproteobacteria</taxon>
        <taxon>Burkholderiales</taxon>
        <taxon>Oxalobacteraceae</taxon>
        <taxon>Telluria group</taxon>
        <taxon>Massilia</taxon>
    </lineage>
</organism>
<evidence type="ECO:0000256" key="8">
    <source>
        <dbReference type="ARBA" id="ARBA00022723"/>
    </source>
</evidence>
<evidence type="ECO:0000256" key="2">
    <source>
        <dbReference type="ARBA" id="ARBA00004050"/>
    </source>
</evidence>
<dbReference type="InterPro" id="IPR000701">
    <property type="entry name" value="SuccDH_FuR_B_TM-su"/>
</dbReference>